<evidence type="ECO:0000313" key="2">
    <source>
        <dbReference type="Proteomes" id="UP000663881"/>
    </source>
</evidence>
<proteinExistence type="predicted"/>
<dbReference type="Proteomes" id="UP000663881">
    <property type="component" value="Unassembled WGS sequence"/>
</dbReference>
<dbReference type="EMBL" id="CAJOAY010035775">
    <property type="protein sequence ID" value="CAF4453287.1"/>
    <property type="molecule type" value="Genomic_DNA"/>
</dbReference>
<accession>A0A820SHU7</accession>
<comment type="caution">
    <text evidence="1">The sequence shown here is derived from an EMBL/GenBank/DDBJ whole genome shotgun (WGS) entry which is preliminary data.</text>
</comment>
<organism evidence="1 2">
    <name type="scientific">Adineta steineri</name>
    <dbReference type="NCBI Taxonomy" id="433720"/>
    <lineage>
        <taxon>Eukaryota</taxon>
        <taxon>Metazoa</taxon>
        <taxon>Spiralia</taxon>
        <taxon>Gnathifera</taxon>
        <taxon>Rotifera</taxon>
        <taxon>Eurotatoria</taxon>
        <taxon>Bdelloidea</taxon>
        <taxon>Adinetida</taxon>
        <taxon>Adinetidae</taxon>
        <taxon>Adineta</taxon>
    </lineage>
</organism>
<protein>
    <submittedName>
        <fullName evidence="1">Uncharacterized protein</fullName>
    </submittedName>
</protein>
<feature type="non-terminal residue" evidence="1">
    <location>
        <position position="32"/>
    </location>
</feature>
<reference evidence="1" key="1">
    <citation type="submission" date="2021-02" db="EMBL/GenBank/DDBJ databases">
        <authorList>
            <person name="Nowell W R."/>
        </authorList>
    </citation>
    <scope>NUCLEOTIDE SEQUENCE</scope>
</reference>
<sequence>MEDTMGLTPTETLESLVCGGGVTTPVDGVMVL</sequence>
<gene>
    <name evidence="1" type="ORF">OKA104_LOCUS54281</name>
</gene>
<evidence type="ECO:0000313" key="1">
    <source>
        <dbReference type="EMBL" id="CAF4453287.1"/>
    </source>
</evidence>
<name>A0A820SHU7_9BILA</name>
<dbReference type="AlphaFoldDB" id="A0A820SHU7"/>